<dbReference type="CDD" id="cd00067">
    <property type="entry name" value="GAL4"/>
    <property type="match status" value="1"/>
</dbReference>
<name>A0ABR4ILH1_9EURO</name>
<proteinExistence type="predicted"/>
<keyword evidence="4" id="KW-0539">Nucleus</keyword>
<dbReference type="SUPFAM" id="SSF57701">
    <property type="entry name" value="Zn2/Cys6 DNA-binding domain"/>
    <property type="match status" value="1"/>
</dbReference>
<dbReference type="InterPro" id="IPR021858">
    <property type="entry name" value="Fun_TF"/>
</dbReference>
<reference evidence="6 7" key="1">
    <citation type="submission" date="2024-07" db="EMBL/GenBank/DDBJ databases">
        <title>Section-level genome sequencing and comparative genomics of Aspergillus sections Usti and Cavernicolus.</title>
        <authorList>
            <consortium name="Lawrence Berkeley National Laboratory"/>
            <person name="Nybo J.L."/>
            <person name="Vesth T.C."/>
            <person name="Theobald S."/>
            <person name="Frisvad J.C."/>
            <person name="Larsen T.O."/>
            <person name="Kjaerboelling I."/>
            <person name="Rothschild-Mancinelli K."/>
            <person name="Lyhne E.K."/>
            <person name="Kogle M.E."/>
            <person name="Barry K."/>
            <person name="Clum A."/>
            <person name="Na H."/>
            <person name="Ledsgaard L."/>
            <person name="Lin J."/>
            <person name="Lipzen A."/>
            <person name="Kuo A."/>
            <person name="Riley R."/>
            <person name="Mondo S."/>
            <person name="Labutti K."/>
            <person name="Haridas S."/>
            <person name="Pangalinan J."/>
            <person name="Salamov A.A."/>
            <person name="Simmons B.A."/>
            <person name="Magnuson J.K."/>
            <person name="Chen J."/>
            <person name="Drula E."/>
            <person name="Henrissat B."/>
            <person name="Wiebenga A."/>
            <person name="Lubbers R.J."/>
            <person name="Gomes A.C."/>
            <person name="Makela M.R."/>
            <person name="Stajich J."/>
            <person name="Grigoriev I.V."/>
            <person name="Mortensen U.H."/>
            <person name="De Vries R.P."/>
            <person name="Baker S.E."/>
            <person name="Andersen M.R."/>
        </authorList>
    </citation>
    <scope>NUCLEOTIDE SEQUENCE [LARGE SCALE GENOMIC DNA]</scope>
    <source>
        <strain evidence="6 7">CBS 123904</strain>
    </source>
</reference>
<keyword evidence="3" id="KW-0804">Transcription</keyword>
<sequence length="422" mass="46537">MSLKSTPRKPHKKSRYGCDTCRRRRVKCDELGPPCTNCILRQISDCKYSRVLPASLIANARRQQHDASSPSSSPMRNPDAAVDELELMHHFATETYQSLCVSDSEARTWQVLVPRLALKHRYLMHGILSLASLHIASMRREEEPAEARAYIDAGLSYHSLSLEPFRIAVGNLTPENCEAAFAQSIVTTAISLALPQLTTTNAQQEQRPAAAAGVAPVSAPTRMTDHILTIFELLQGVKKILTLGKSHITLKLFSQGSFWQKDSPATLSAETADAFARLATLNESTSSPLNPEQSRITAAVIAYLRHCFAKFTCAPEPAPPAPVLAWLGAVDPGFVESVRRRERVPLLVLAYWGVLLMGLDGERWWARGAGRALMNELIGGLDSIDCGEQWEECLGWVRGRVDIEVKRIDCMDARAEEGVSPL</sequence>
<evidence type="ECO:0000259" key="5">
    <source>
        <dbReference type="PROSITE" id="PS50048"/>
    </source>
</evidence>
<dbReference type="PANTHER" id="PTHR47784:SF10">
    <property type="entry name" value="TRANSCRIPTION FACTOR, PUTATIVE (AFU_ORTHOLOGUE AFUA_6G14150)-RELATED"/>
    <property type="match status" value="1"/>
</dbReference>
<dbReference type="EMBL" id="JBFXLU010000355">
    <property type="protein sequence ID" value="KAL2828620.1"/>
    <property type="molecule type" value="Genomic_DNA"/>
</dbReference>
<dbReference type="SMART" id="SM00066">
    <property type="entry name" value="GAL4"/>
    <property type="match status" value="1"/>
</dbReference>
<organism evidence="6 7">
    <name type="scientific">Aspergillus pseudoustus</name>
    <dbReference type="NCBI Taxonomy" id="1810923"/>
    <lineage>
        <taxon>Eukaryota</taxon>
        <taxon>Fungi</taxon>
        <taxon>Dikarya</taxon>
        <taxon>Ascomycota</taxon>
        <taxon>Pezizomycotina</taxon>
        <taxon>Eurotiomycetes</taxon>
        <taxon>Eurotiomycetidae</taxon>
        <taxon>Eurotiales</taxon>
        <taxon>Aspergillaceae</taxon>
        <taxon>Aspergillus</taxon>
        <taxon>Aspergillus subgen. Nidulantes</taxon>
    </lineage>
</organism>
<dbReference type="Pfam" id="PF11951">
    <property type="entry name" value="Fungal_trans_2"/>
    <property type="match status" value="1"/>
</dbReference>
<evidence type="ECO:0000256" key="3">
    <source>
        <dbReference type="ARBA" id="ARBA00023163"/>
    </source>
</evidence>
<dbReference type="PANTHER" id="PTHR47784">
    <property type="entry name" value="STEROL UPTAKE CONTROL PROTEIN 2"/>
    <property type="match status" value="1"/>
</dbReference>
<feature type="domain" description="Zn(2)-C6 fungal-type" evidence="5">
    <location>
        <begin position="17"/>
        <end position="48"/>
    </location>
</feature>
<accession>A0ABR4ILH1</accession>
<dbReference type="Gene3D" id="4.10.240.10">
    <property type="entry name" value="Zn(2)-C6 fungal-type DNA-binding domain"/>
    <property type="match status" value="1"/>
</dbReference>
<dbReference type="InterPro" id="IPR036864">
    <property type="entry name" value="Zn2-C6_fun-type_DNA-bd_sf"/>
</dbReference>
<evidence type="ECO:0000256" key="2">
    <source>
        <dbReference type="ARBA" id="ARBA00023125"/>
    </source>
</evidence>
<protein>
    <recommendedName>
        <fullName evidence="5">Zn(2)-C6 fungal-type domain-containing protein</fullName>
    </recommendedName>
</protein>
<comment type="caution">
    <text evidence="6">The sequence shown here is derived from an EMBL/GenBank/DDBJ whole genome shotgun (WGS) entry which is preliminary data.</text>
</comment>
<keyword evidence="7" id="KW-1185">Reference proteome</keyword>
<dbReference type="PROSITE" id="PS50048">
    <property type="entry name" value="ZN2_CY6_FUNGAL_2"/>
    <property type="match status" value="1"/>
</dbReference>
<keyword evidence="1" id="KW-0805">Transcription regulation</keyword>
<dbReference type="InterPro" id="IPR053157">
    <property type="entry name" value="Sterol_Uptake_Regulator"/>
</dbReference>
<dbReference type="Pfam" id="PF00172">
    <property type="entry name" value="Zn_clus"/>
    <property type="match status" value="1"/>
</dbReference>
<evidence type="ECO:0000313" key="6">
    <source>
        <dbReference type="EMBL" id="KAL2828620.1"/>
    </source>
</evidence>
<dbReference type="InterPro" id="IPR001138">
    <property type="entry name" value="Zn2Cys6_DnaBD"/>
</dbReference>
<gene>
    <name evidence="6" type="ORF">BJY01DRAFT_255275</name>
</gene>
<dbReference type="Proteomes" id="UP001610446">
    <property type="component" value="Unassembled WGS sequence"/>
</dbReference>
<evidence type="ECO:0000256" key="1">
    <source>
        <dbReference type="ARBA" id="ARBA00023015"/>
    </source>
</evidence>
<evidence type="ECO:0000313" key="7">
    <source>
        <dbReference type="Proteomes" id="UP001610446"/>
    </source>
</evidence>
<dbReference type="PROSITE" id="PS00463">
    <property type="entry name" value="ZN2_CY6_FUNGAL_1"/>
    <property type="match status" value="1"/>
</dbReference>
<keyword evidence="2" id="KW-0238">DNA-binding</keyword>
<evidence type="ECO:0000256" key="4">
    <source>
        <dbReference type="ARBA" id="ARBA00023242"/>
    </source>
</evidence>